<evidence type="ECO:0000313" key="9">
    <source>
        <dbReference type="Proteomes" id="UP000189683"/>
    </source>
</evidence>
<evidence type="ECO:0000313" key="8">
    <source>
        <dbReference type="EMBL" id="PYD66472.1"/>
    </source>
</evidence>
<keyword evidence="4" id="KW-0574">Periplasm</keyword>
<dbReference type="RefSeq" id="WP_078526089.1">
    <property type="nucleotide sequence ID" value="NZ_CP019875.1"/>
</dbReference>
<dbReference type="Proteomes" id="UP000189683">
    <property type="component" value="Chromosome"/>
</dbReference>
<dbReference type="Pfam" id="PF13416">
    <property type="entry name" value="SBP_bac_8"/>
    <property type="match status" value="1"/>
</dbReference>
<sequence length="402" mass="42396">MSARSRRSILAAATAFSLLAAMAPTPLRAADEVLNVLTWCDHEDPELLGPFEQANKVRIHFKDIDGTEAVRGILRQAQAGDWDVVIMEETAAPQLAAAGLLAPLDPAVFPATDIPPAIASPASGSYQGQLYSVPEKYGFHAVAFNQAHVSAPDMDDINAPWQPRYKGRIAIYDSYLPILSYVALALGLDPDHLTEADLPALHDKLAALRANASLVGDTASVQQALADGQVDIVVGGGGWTTAGVDEGGTVTTADADAHAPPPRPDLTFTVPRQGGIRWQHGISIVEASQRKALALAFARYLRTPAAQARLATSSCYWGMPANTRAPLDDATRAALHWAQQPAYIAASHSFPIVNDAMDARLRALWADVMKDTSGGTPPTPASMAAPQPAGDATGADEPTAQP</sequence>
<dbReference type="KEGG" id="kna:B0W47_11205"/>
<dbReference type="PANTHER" id="PTHR30222:SF17">
    <property type="entry name" value="SPERMIDINE_PUTRESCINE-BINDING PERIPLASMIC PROTEIN"/>
    <property type="match status" value="1"/>
</dbReference>
<organism evidence="7 9">
    <name type="scientific">Komagataeibacter nataicola</name>
    <dbReference type="NCBI Taxonomy" id="265960"/>
    <lineage>
        <taxon>Bacteria</taxon>
        <taxon>Pseudomonadati</taxon>
        <taxon>Pseudomonadota</taxon>
        <taxon>Alphaproteobacteria</taxon>
        <taxon>Acetobacterales</taxon>
        <taxon>Acetobacteraceae</taxon>
        <taxon>Komagataeibacter</taxon>
    </lineage>
</organism>
<dbReference type="PANTHER" id="PTHR30222">
    <property type="entry name" value="SPERMIDINE/PUTRESCINE-BINDING PERIPLASMIC PROTEIN"/>
    <property type="match status" value="1"/>
</dbReference>
<evidence type="ECO:0000256" key="2">
    <source>
        <dbReference type="ARBA" id="ARBA00022448"/>
    </source>
</evidence>
<feature type="chain" id="PRO_5040214779" evidence="6">
    <location>
        <begin position="30"/>
        <end position="402"/>
    </location>
</feature>
<keyword evidence="10" id="KW-1185">Reference proteome</keyword>
<dbReference type="PRINTS" id="PR00909">
    <property type="entry name" value="SPERMDNBNDNG"/>
</dbReference>
<keyword evidence="3 6" id="KW-0732">Signal</keyword>
<dbReference type="Proteomes" id="UP000247512">
    <property type="component" value="Unassembled WGS sequence"/>
</dbReference>
<dbReference type="InterPro" id="IPR001188">
    <property type="entry name" value="Sperm_putr-bd"/>
</dbReference>
<feature type="region of interest" description="Disordered" evidence="5">
    <location>
        <begin position="371"/>
        <end position="402"/>
    </location>
</feature>
<dbReference type="PROSITE" id="PS51318">
    <property type="entry name" value="TAT"/>
    <property type="match status" value="1"/>
</dbReference>
<dbReference type="GO" id="GO:0019808">
    <property type="term" value="F:polyamine binding"/>
    <property type="evidence" value="ECO:0007669"/>
    <property type="project" value="InterPro"/>
</dbReference>
<gene>
    <name evidence="7" type="ORF">B0W47_11205</name>
    <name evidence="8" type="ORF">CDI09_08255</name>
</gene>
<reference evidence="7" key="2">
    <citation type="submission" date="2017-02" db="EMBL/GenBank/DDBJ databases">
        <authorList>
            <person name="Zhang H."/>
        </authorList>
    </citation>
    <scope>NUCLEOTIDE SEQUENCE</scope>
    <source>
        <strain evidence="7">RZS01</strain>
    </source>
</reference>
<evidence type="ECO:0000256" key="5">
    <source>
        <dbReference type="SAM" id="MobiDB-lite"/>
    </source>
</evidence>
<accession>A0A9N7H196</accession>
<evidence type="ECO:0000256" key="1">
    <source>
        <dbReference type="ARBA" id="ARBA00004418"/>
    </source>
</evidence>
<dbReference type="GO" id="GO:0015846">
    <property type="term" value="P:polyamine transport"/>
    <property type="evidence" value="ECO:0007669"/>
    <property type="project" value="InterPro"/>
</dbReference>
<dbReference type="SUPFAM" id="SSF53850">
    <property type="entry name" value="Periplasmic binding protein-like II"/>
    <property type="match status" value="1"/>
</dbReference>
<evidence type="ECO:0000313" key="10">
    <source>
        <dbReference type="Proteomes" id="UP000247512"/>
    </source>
</evidence>
<dbReference type="EMBL" id="CP019875">
    <property type="protein sequence ID" value="AQU87942.1"/>
    <property type="molecule type" value="Genomic_DNA"/>
</dbReference>
<feature type="signal peptide" evidence="6">
    <location>
        <begin position="1"/>
        <end position="29"/>
    </location>
</feature>
<protein>
    <submittedName>
        <fullName evidence="7">Spermidine/putrescine ABC transporter substrate-binding protein</fullName>
    </submittedName>
</protein>
<dbReference type="Gene3D" id="3.40.190.10">
    <property type="entry name" value="Periplasmic binding protein-like II"/>
    <property type="match status" value="2"/>
</dbReference>
<dbReference type="InterPro" id="IPR006059">
    <property type="entry name" value="SBP"/>
</dbReference>
<evidence type="ECO:0000256" key="3">
    <source>
        <dbReference type="ARBA" id="ARBA00022729"/>
    </source>
</evidence>
<reference evidence="8 10" key="3">
    <citation type="submission" date="2017-06" db="EMBL/GenBank/DDBJ databases">
        <title>A draft genome sequence of Komagataeibacter nataicola LMG 1536.</title>
        <authorList>
            <person name="Skraban J."/>
            <person name="Cleenwerck I."/>
            <person name="Vandamme P."/>
            <person name="Trcek J."/>
        </authorList>
    </citation>
    <scope>NUCLEOTIDE SEQUENCE [LARGE SCALE GENOMIC DNA]</scope>
    <source>
        <strain evidence="8 10">LMG 1536</strain>
    </source>
</reference>
<comment type="subcellular location">
    <subcellularLocation>
        <location evidence="1">Periplasm</location>
    </subcellularLocation>
</comment>
<reference evidence="9" key="1">
    <citation type="submission" date="2017-02" db="EMBL/GenBank/DDBJ databases">
        <title>zhang.</title>
        <authorList>
            <person name="Zhang H."/>
        </authorList>
    </citation>
    <scope>NUCLEOTIDE SEQUENCE [LARGE SCALE GENOMIC DNA]</scope>
    <source>
        <strain evidence="9">RZS01</strain>
    </source>
</reference>
<dbReference type="GO" id="GO:0042597">
    <property type="term" value="C:periplasmic space"/>
    <property type="evidence" value="ECO:0007669"/>
    <property type="project" value="UniProtKB-SubCell"/>
</dbReference>
<evidence type="ECO:0000256" key="4">
    <source>
        <dbReference type="ARBA" id="ARBA00022764"/>
    </source>
</evidence>
<evidence type="ECO:0000256" key="6">
    <source>
        <dbReference type="SAM" id="SignalP"/>
    </source>
</evidence>
<proteinExistence type="predicted"/>
<keyword evidence="2" id="KW-0813">Transport</keyword>
<name>A0A9N7H196_9PROT</name>
<dbReference type="AlphaFoldDB" id="A0A9N7H196"/>
<dbReference type="EMBL" id="NIRT01000011">
    <property type="protein sequence ID" value="PYD66472.1"/>
    <property type="molecule type" value="Genomic_DNA"/>
</dbReference>
<dbReference type="OrthoDB" id="7813639at2"/>
<dbReference type="InterPro" id="IPR006311">
    <property type="entry name" value="TAT_signal"/>
</dbReference>
<evidence type="ECO:0000313" key="7">
    <source>
        <dbReference type="EMBL" id="AQU87942.1"/>
    </source>
</evidence>